<protein>
    <recommendedName>
        <fullName evidence="4">DUF3995 domain-containing protein</fullName>
    </recommendedName>
</protein>
<dbReference type="EMBL" id="FQUX01000003">
    <property type="protein sequence ID" value="SHF27179.1"/>
    <property type="molecule type" value="Genomic_DNA"/>
</dbReference>
<keyword evidence="3" id="KW-1185">Reference proteome</keyword>
<keyword evidence="1" id="KW-0812">Transmembrane</keyword>
<dbReference type="Proteomes" id="UP000184406">
    <property type="component" value="Unassembled WGS sequence"/>
</dbReference>
<keyword evidence="1" id="KW-1133">Transmembrane helix</keyword>
<dbReference type="OrthoDB" id="8590912at2"/>
<feature type="transmembrane region" description="Helical" evidence="1">
    <location>
        <begin position="118"/>
        <end position="138"/>
    </location>
</feature>
<feature type="transmembrane region" description="Helical" evidence="1">
    <location>
        <begin position="78"/>
        <end position="97"/>
    </location>
</feature>
<evidence type="ECO:0000313" key="3">
    <source>
        <dbReference type="Proteomes" id="UP000184406"/>
    </source>
</evidence>
<keyword evidence="1" id="KW-0472">Membrane</keyword>
<dbReference type="InterPro" id="IPR025058">
    <property type="entry name" value="DUF3995"/>
</dbReference>
<feature type="transmembrane region" description="Helical" evidence="1">
    <location>
        <begin position="6"/>
        <end position="27"/>
    </location>
</feature>
<gene>
    <name evidence="2" type="ORF">SAMN03080594_103160</name>
</gene>
<evidence type="ECO:0008006" key="4">
    <source>
        <dbReference type="Google" id="ProtNLM"/>
    </source>
</evidence>
<sequence length="139" mass="15462">MYLSILLGIILIGLGLIHFNWVIGGKFGFSESLPTKESGERVLNPKKIDSAIVGIGLTIFGIFYVLKSGLIEYSLPAWIIKYGSWIIPIIFLLRAIGEFRYVGFFKSIKKTEFGKLDTKLFSPLCLAIGILGIIIHLVK</sequence>
<reference evidence="3" key="1">
    <citation type="submission" date="2016-11" db="EMBL/GenBank/DDBJ databases">
        <authorList>
            <person name="Varghese N."/>
            <person name="Submissions S."/>
        </authorList>
    </citation>
    <scope>NUCLEOTIDE SEQUENCE [LARGE SCALE GENOMIC DNA]</scope>
    <source>
        <strain evidence="3">DSM 17539</strain>
    </source>
</reference>
<dbReference type="AlphaFoldDB" id="A0A1M5AA84"/>
<name>A0A1M5AA84_9FLAO</name>
<dbReference type="Pfam" id="PF13160">
    <property type="entry name" value="DUF3995"/>
    <property type="match status" value="1"/>
</dbReference>
<accession>A0A1M5AA84</accession>
<proteinExistence type="predicted"/>
<evidence type="ECO:0000313" key="2">
    <source>
        <dbReference type="EMBL" id="SHF27179.1"/>
    </source>
</evidence>
<evidence type="ECO:0000256" key="1">
    <source>
        <dbReference type="SAM" id="Phobius"/>
    </source>
</evidence>
<dbReference type="RefSeq" id="WP_072861783.1">
    <property type="nucleotide sequence ID" value="NZ_FQUX01000003.1"/>
</dbReference>
<organism evidence="2 3">
    <name type="scientific">Arenibacter palladensis</name>
    <dbReference type="NCBI Taxonomy" id="237373"/>
    <lineage>
        <taxon>Bacteria</taxon>
        <taxon>Pseudomonadati</taxon>
        <taxon>Bacteroidota</taxon>
        <taxon>Flavobacteriia</taxon>
        <taxon>Flavobacteriales</taxon>
        <taxon>Flavobacteriaceae</taxon>
        <taxon>Arenibacter</taxon>
    </lineage>
</organism>
<feature type="transmembrane region" description="Helical" evidence="1">
    <location>
        <begin position="48"/>
        <end position="66"/>
    </location>
</feature>